<sequence length="129" mass="13832">MRSTDTPRPTSRRGQDETQGSLFSRADAPEAAFGSLRLGWVDPAPTTEKKPDLSGSVIGLGSKVRIENLVDGTKKAFTLVGSQNNLTDGELSIFSPLGQALLEAREGEEVEYQVGVDLREVRVLTVSAS</sequence>
<feature type="region of interest" description="Disordered" evidence="1">
    <location>
        <begin position="1"/>
        <end position="26"/>
    </location>
</feature>
<dbReference type="InterPro" id="IPR001437">
    <property type="entry name" value="Tscrpt_elong_fac_GreA/B_C"/>
</dbReference>
<dbReference type="Proteomes" id="UP000297972">
    <property type="component" value="Unassembled WGS sequence"/>
</dbReference>
<dbReference type="InterPro" id="IPR036953">
    <property type="entry name" value="GreA/GreB_C_sf"/>
</dbReference>
<dbReference type="RefSeq" id="WP_135815977.1">
    <property type="nucleotide sequence ID" value="NZ_SRPG01000004.1"/>
</dbReference>
<feature type="domain" description="Transcription elongation factor GreA/GreB C-terminal" evidence="2">
    <location>
        <begin position="56"/>
        <end position="127"/>
    </location>
</feature>
<evidence type="ECO:0000259" key="2">
    <source>
        <dbReference type="Pfam" id="PF01272"/>
    </source>
</evidence>
<evidence type="ECO:0000256" key="1">
    <source>
        <dbReference type="SAM" id="MobiDB-lite"/>
    </source>
</evidence>
<name>A0A4Z1CT23_9RHOB</name>
<comment type="caution">
    <text evidence="3">The sequence shown here is derived from an EMBL/GenBank/DDBJ whole genome shotgun (WGS) entry which is preliminary data.</text>
</comment>
<dbReference type="PROSITE" id="PS00830">
    <property type="entry name" value="GREAB_2"/>
    <property type="match status" value="1"/>
</dbReference>
<evidence type="ECO:0000313" key="3">
    <source>
        <dbReference type="EMBL" id="TGN68546.1"/>
    </source>
</evidence>
<dbReference type="AlphaFoldDB" id="A0A4Z1CT23"/>
<dbReference type="GO" id="GO:0032784">
    <property type="term" value="P:regulation of DNA-templated transcription elongation"/>
    <property type="evidence" value="ECO:0007669"/>
    <property type="project" value="InterPro"/>
</dbReference>
<evidence type="ECO:0000313" key="4">
    <source>
        <dbReference type="Proteomes" id="UP000297972"/>
    </source>
</evidence>
<dbReference type="InterPro" id="IPR018151">
    <property type="entry name" value="TF_GreA/GreB_CS"/>
</dbReference>
<dbReference type="SUPFAM" id="SSF54534">
    <property type="entry name" value="FKBP-like"/>
    <property type="match status" value="1"/>
</dbReference>
<dbReference type="EMBL" id="SRPG01000004">
    <property type="protein sequence ID" value="TGN68546.1"/>
    <property type="molecule type" value="Genomic_DNA"/>
</dbReference>
<organism evidence="3 4">
    <name type="scientific">Paracoccus liaowanqingii</name>
    <dbReference type="NCBI Taxonomy" id="2560053"/>
    <lineage>
        <taxon>Bacteria</taxon>
        <taxon>Pseudomonadati</taxon>
        <taxon>Pseudomonadota</taxon>
        <taxon>Alphaproteobacteria</taxon>
        <taxon>Rhodobacterales</taxon>
        <taxon>Paracoccaceae</taxon>
        <taxon>Paracoccus</taxon>
    </lineage>
</organism>
<protein>
    <recommendedName>
        <fullName evidence="2">Transcription elongation factor GreA/GreB C-terminal domain-containing protein</fullName>
    </recommendedName>
</protein>
<reference evidence="3 4" key="1">
    <citation type="submission" date="2019-03" db="EMBL/GenBank/DDBJ databases">
        <authorList>
            <person name="Li J."/>
        </authorList>
    </citation>
    <scope>NUCLEOTIDE SEQUENCE [LARGE SCALE GENOMIC DNA]</scope>
    <source>
        <strain evidence="3 4">3058</strain>
    </source>
</reference>
<keyword evidence="4" id="KW-1185">Reference proteome</keyword>
<dbReference type="GO" id="GO:0003677">
    <property type="term" value="F:DNA binding"/>
    <property type="evidence" value="ECO:0007669"/>
    <property type="project" value="InterPro"/>
</dbReference>
<gene>
    <name evidence="3" type="ORF">E4L95_00915</name>
</gene>
<dbReference type="Pfam" id="PF01272">
    <property type="entry name" value="GreA_GreB"/>
    <property type="match status" value="1"/>
</dbReference>
<dbReference type="OrthoDB" id="192847at2"/>
<dbReference type="Gene3D" id="3.10.50.30">
    <property type="entry name" value="Transcription elongation factor, GreA/GreB, C-terminal domain"/>
    <property type="match status" value="1"/>
</dbReference>
<accession>A0A4Z1CT23</accession>
<proteinExistence type="predicted"/>